<proteinExistence type="inferred from homology"/>
<dbReference type="InterPro" id="IPR016117">
    <property type="entry name" value="ArgJ-like_dom_sf"/>
</dbReference>
<sequence length="318" mass="32957">MPNSITDIPGITVGSQEDLNALTGCTVILTGDKGATCGVDVRGSGPGTRETDLLSPINMIEKVHGILLTGGSAYGLEAAGGIMQFLEEKGIGYNVGPTVVPIIPGAVLFDLAIGDHTKRPDKQMGYLACQAAGIDVKEGNYGAGAGATVGKINGKDKCTKSGLGTYSIKLDNGVIVGAIVAVNAFGDVFNTQNGKIIAGVRDDSGKIIGTEEAYKKMANVDFSNYIGTNTTIGVVASNASFNKSNLTKIAQMAHNGLARVINPIHTMCDGDTIFALSKGDLQADINVVGYLAQEALKQAVLRAVQAAETIKDCRSYKD</sequence>
<dbReference type="EMBL" id="CP046457">
    <property type="protein sequence ID" value="QGU00502.1"/>
    <property type="molecule type" value="Genomic_DNA"/>
</dbReference>
<reference evidence="3" key="1">
    <citation type="journal article" date="2019" name="Microbiology">
        <title>Complete Genome Sequence of an Uncultured Bacterium of the Candidate Phylum Bipolaricaulota.</title>
        <authorList>
            <person name="Kadnikov V.V."/>
            <person name="Mardanov A.V."/>
            <person name="Beletsky A.V."/>
            <person name="Frank Y.A."/>
            <person name="Karnachuk O.V."/>
            <person name="Ravin N.V."/>
        </authorList>
    </citation>
    <scope>NUCLEOTIDE SEQUENCE [LARGE SCALE GENOMIC DNA]</scope>
</reference>
<dbReference type="RefSeq" id="WP_156204278.1">
    <property type="nucleotide sequence ID" value="NZ_CP046457.1"/>
</dbReference>
<dbReference type="Gene3D" id="3.60.70.12">
    <property type="entry name" value="L-amino peptidase D-ALA esterase/amidase"/>
    <property type="match status" value="1"/>
</dbReference>
<dbReference type="Pfam" id="PF03576">
    <property type="entry name" value="Peptidase_S58"/>
    <property type="match status" value="1"/>
</dbReference>
<accession>A0A6I6DD81</accession>
<evidence type="ECO:0000313" key="2">
    <source>
        <dbReference type="EMBL" id="QGU00502.1"/>
    </source>
</evidence>
<dbReference type="PANTHER" id="PTHR36512:SF3">
    <property type="entry name" value="BLR5678 PROTEIN"/>
    <property type="match status" value="1"/>
</dbReference>
<dbReference type="GO" id="GO:0004177">
    <property type="term" value="F:aminopeptidase activity"/>
    <property type="evidence" value="ECO:0007669"/>
    <property type="project" value="TreeGrafter"/>
</dbReference>
<evidence type="ECO:0000313" key="3">
    <source>
        <dbReference type="Proteomes" id="UP000426444"/>
    </source>
</evidence>
<keyword evidence="2" id="KW-0378">Hydrolase</keyword>
<dbReference type="KEGG" id="salq:SYNTR_1908"/>
<dbReference type="CDD" id="cd02252">
    <property type="entry name" value="nylC_like"/>
    <property type="match status" value="1"/>
</dbReference>
<gene>
    <name evidence="2" type="ORF">SYNTR_1908</name>
</gene>
<dbReference type="InterPro" id="IPR005321">
    <property type="entry name" value="Peptidase_S58_DmpA"/>
</dbReference>
<comment type="similarity">
    <text evidence="1">Belongs to the peptidase S58 family.</text>
</comment>
<dbReference type="PANTHER" id="PTHR36512">
    <property type="entry name" value="D-AMINOPEPTIDASE"/>
    <property type="match status" value="1"/>
</dbReference>
<evidence type="ECO:0000256" key="1">
    <source>
        <dbReference type="ARBA" id="ARBA00007068"/>
    </source>
</evidence>
<protein>
    <submittedName>
        <fullName evidence="2">Endo-type 6-aminohexanoate oligomer hydrolase</fullName>
    </submittedName>
</protein>
<organism evidence="2 3">
    <name type="scientific">Candidatus Syntrophocurvum alkaliphilum</name>
    <dbReference type="NCBI Taxonomy" id="2293317"/>
    <lineage>
        <taxon>Bacteria</taxon>
        <taxon>Bacillati</taxon>
        <taxon>Bacillota</taxon>
        <taxon>Clostridia</taxon>
        <taxon>Eubacteriales</taxon>
        <taxon>Syntrophomonadaceae</taxon>
        <taxon>Candidatus Syntrophocurvum</taxon>
    </lineage>
</organism>
<keyword evidence="3" id="KW-1185">Reference proteome</keyword>
<dbReference type="Proteomes" id="UP000426444">
    <property type="component" value="Chromosome"/>
</dbReference>
<dbReference type="AlphaFoldDB" id="A0A6I6DD81"/>
<name>A0A6I6DD81_9FIRM</name>
<dbReference type="SUPFAM" id="SSF56266">
    <property type="entry name" value="DmpA/ArgJ-like"/>
    <property type="match status" value="1"/>
</dbReference>
<dbReference type="OrthoDB" id="9808347at2"/>